<feature type="signal peptide" evidence="3">
    <location>
        <begin position="1"/>
        <end position="17"/>
    </location>
</feature>
<keyword evidence="2" id="KW-1133">Transmembrane helix</keyword>
<feature type="region of interest" description="Disordered" evidence="1">
    <location>
        <begin position="328"/>
        <end position="351"/>
    </location>
</feature>
<evidence type="ECO:0000256" key="1">
    <source>
        <dbReference type="SAM" id="MobiDB-lite"/>
    </source>
</evidence>
<feature type="transmembrane region" description="Helical" evidence="2">
    <location>
        <begin position="506"/>
        <end position="523"/>
    </location>
</feature>
<sequence>MLSTIVLVLMTLGFPTSIPLLSRFNGCKLVAAASVTLGTGNGGDISTGHPEAFVADSSPAAAGSPRMVSASRRSLQSRRYTLQVQDALLRPNFGYYVLDAKGVESSAYAKDVLMTETEILYFLEYNDTGAEPLQCLKKAEKSLDPNSTSGYTISTVAGPWKMQTAPADSADGSSSNGEGFEMDGILVPGETGAMVLLTDHSAGVVRKVDPRTGQSGVFMSVDMPRRLAKHPTEAVIYISTQSCIYSVPFSESPFSATGDLQLLAGDTHYTGFVDATVLPLDSRFDNPLIGSRAIPANGSYLLYVADQQNQAVRCVDLTTGATNTIAGMLPPESVEHTPDRGPSLRARGDGSPHVAEFKETVGLAVTADGCNLFVAEGEGGVIRWLKLKSVGGDVIESRRIASLHDDTSNTTISGKFTSITLSPGDRYLLAGAIDARIYKMEINSSLLYKCGPSSAASAEAAGAAGADAAMPNYDRPSQNASVPPAGIHLHFSGSAKLIRFSFSHAVQQWLAIVAVILAIYAGTRSN</sequence>
<evidence type="ECO:0000313" key="5">
    <source>
        <dbReference type="Proteomes" id="UP000265515"/>
    </source>
</evidence>
<feature type="chain" id="PRO_5017482170" evidence="3">
    <location>
        <begin position="18"/>
        <end position="526"/>
    </location>
</feature>
<keyword evidence="5" id="KW-1185">Reference proteome</keyword>
<dbReference type="Gene3D" id="2.120.10.30">
    <property type="entry name" value="TolB, C-terminal domain"/>
    <property type="match status" value="1"/>
</dbReference>
<keyword evidence="2" id="KW-0812">Transmembrane</keyword>
<proteinExistence type="predicted"/>
<dbReference type="EMBL" id="BFEA01000530">
    <property type="protein sequence ID" value="GBG85681.1"/>
    <property type="molecule type" value="Genomic_DNA"/>
</dbReference>
<dbReference type="Gramene" id="GBG85681">
    <property type="protein sequence ID" value="GBG85681"/>
    <property type="gene ID" value="CBR_g40413"/>
</dbReference>
<evidence type="ECO:0000256" key="2">
    <source>
        <dbReference type="SAM" id="Phobius"/>
    </source>
</evidence>
<dbReference type="Proteomes" id="UP000265515">
    <property type="component" value="Unassembled WGS sequence"/>
</dbReference>
<comment type="caution">
    <text evidence="4">The sequence shown here is derived from an EMBL/GenBank/DDBJ whole genome shotgun (WGS) entry which is preliminary data.</text>
</comment>
<keyword evidence="2" id="KW-0472">Membrane</keyword>
<gene>
    <name evidence="4" type="ORF">CBR_g40413</name>
</gene>
<evidence type="ECO:0000313" key="4">
    <source>
        <dbReference type="EMBL" id="GBG85681.1"/>
    </source>
</evidence>
<dbReference type="InterPro" id="IPR011042">
    <property type="entry name" value="6-blade_b-propeller_TolB-like"/>
</dbReference>
<dbReference type="SUPFAM" id="SSF101898">
    <property type="entry name" value="NHL repeat"/>
    <property type="match status" value="1"/>
</dbReference>
<dbReference type="AlphaFoldDB" id="A0A388LTT6"/>
<name>A0A388LTT6_CHABU</name>
<evidence type="ECO:0000256" key="3">
    <source>
        <dbReference type="SAM" id="SignalP"/>
    </source>
</evidence>
<organism evidence="4 5">
    <name type="scientific">Chara braunii</name>
    <name type="common">Braun's stonewort</name>
    <dbReference type="NCBI Taxonomy" id="69332"/>
    <lineage>
        <taxon>Eukaryota</taxon>
        <taxon>Viridiplantae</taxon>
        <taxon>Streptophyta</taxon>
        <taxon>Charophyceae</taxon>
        <taxon>Charales</taxon>
        <taxon>Characeae</taxon>
        <taxon>Chara</taxon>
    </lineage>
</organism>
<keyword evidence="3" id="KW-0732">Signal</keyword>
<accession>A0A388LTT6</accession>
<reference evidence="4 5" key="1">
    <citation type="journal article" date="2018" name="Cell">
        <title>The Chara Genome: Secondary Complexity and Implications for Plant Terrestrialization.</title>
        <authorList>
            <person name="Nishiyama T."/>
            <person name="Sakayama H."/>
            <person name="Vries J.D."/>
            <person name="Buschmann H."/>
            <person name="Saint-Marcoux D."/>
            <person name="Ullrich K.K."/>
            <person name="Haas F.B."/>
            <person name="Vanderstraeten L."/>
            <person name="Becker D."/>
            <person name="Lang D."/>
            <person name="Vosolsobe S."/>
            <person name="Rombauts S."/>
            <person name="Wilhelmsson P.K.I."/>
            <person name="Janitza P."/>
            <person name="Kern R."/>
            <person name="Heyl A."/>
            <person name="Rumpler F."/>
            <person name="Villalobos L.I.A.C."/>
            <person name="Clay J.M."/>
            <person name="Skokan R."/>
            <person name="Toyoda A."/>
            <person name="Suzuki Y."/>
            <person name="Kagoshima H."/>
            <person name="Schijlen E."/>
            <person name="Tajeshwar N."/>
            <person name="Catarino B."/>
            <person name="Hetherington A.J."/>
            <person name="Saltykova A."/>
            <person name="Bonnot C."/>
            <person name="Breuninger H."/>
            <person name="Symeonidi A."/>
            <person name="Radhakrishnan G.V."/>
            <person name="Van Nieuwerburgh F."/>
            <person name="Deforce D."/>
            <person name="Chang C."/>
            <person name="Karol K.G."/>
            <person name="Hedrich R."/>
            <person name="Ulvskov P."/>
            <person name="Glockner G."/>
            <person name="Delwiche C.F."/>
            <person name="Petrasek J."/>
            <person name="Van de Peer Y."/>
            <person name="Friml J."/>
            <person name="Beilby M."/>
            <person name="Dolan L."/>
            <person name="Kohara Y."/>
            <person name="Sugano S."/>
            <person name="Fujiyama A."/>
            <person name="Delaux P.-M."/>
            <person name="Quint M."/>
            <person name="TheiBen G."/>
            <person name="Hagemann M."/>
            <person name="Harholt J."/>
            <person name="Dunand C."/>
            <person name="Zachgo S."/>
            <person name="Langdale J."/>
            <person name="Maumus F."/>
            <person name="Straeten D.V.D."/>
            <person name="Gould S.B."/>
            <person name="Rensing S.A."/>
        </authorList>
    </citation>
    <scope>NUCLEOTIDE SEQUENCE [LARGE SCALE GENOMIC DNA]</scope>
    <source>
        <strain evidence="4 5">S276</strain>
    </source>
</reference>
<protein>
    <submittedName>
        <fullName evidence="4">Uncharacterized protein</fullName>
    </submittedName>
</protein>